<evidence type="ECO:0000256" key="2">
    <source>
        <dbReference type="ARBA" id="ARBA00012493"/>
    </source>
</evidence>
<evidence type="ECO:0000256" key="6">
    <source>
        <dbReference type="ARBA" id="ARBA00022759"/>
    </source>
</evidence>
<evidence type="ECO:0000256" key="1">
    <source>
        <dbReference type="ARBA" id="ARBA00004173"/>
    </source>
</evidence>
<dbReference type="Proteomes" id="UP000616885">
    <property type="component" value="Unassembled WGS sequence"/>
</dbReference>
<evidence type="ECO:0000256" key="3">
    <source>
        <dbReference type="ARBA" id="ARBA00022679"/>
    </source>
</evidence>
<keyword evidence="4" id="KW-0548">Nucleotidyltransferase</keyword>
<dbReference type="CDD" id="cd09274">
    <property type="entry name" value="RNase_HI_RT_Ty3"/>
    <property type="match status" value="1"/>
</dbReference>
<evidence type="ECO:0000313" key="13">
    <source>
        <dbReference type="EMBL" id="KAF9756108.1"/>
    </source>
</evidence>
<dbReference type="FunFam" id="3.10.20.370:FF:000001">
    <property type="entry name" value="Retrovirus-related Pol polyprotein from transposon 17.6-like protein"/>
    <property type="match status" value="1"/>
</dbReference>
<dbReference type="CDD" id="cd00303">
    <property type="entry name" value="retropepsin_like"/>
    <property type="match status" value="1"/>
</dbReference>
<dbReference type="Pfam" id="PF17917">
    <property type="entry name" value="RT_RNaseH"/>
    <property type="match status" value="1"/>
</dbReference>
<evidence type="ECO:0000256" key="4">
    <source>
        <dbReference type="ARBA" id="ARBA00022695"/>
    </source>
</evidence>
<keyword evidence="3" id="KW-0808">Transferase</keyword>
<comment type="subcellular location">
    <subcellularLocation>
        <location evidence="1">Mitochondrion</location>
    </subcellularLocation>
</comment>
<dbReference type="SUPFAM" id="SSF56672">
    <property type="entry name" value="DNA/RNA polymerases"/>
    <property type="match status" value="1"/>
</dbReference>
<name>A0A8H7TTS6_BIOOC</name>
<dbReference type="Gene3D" id="3.10.10.10">
    <property type="entry name" value="HIV Type 1 Reverse Transcriptase, subunit A, domain 1"/>
    <property type="match status" value="2"/>
</dbReference>
<keyword evidence="5" id="KW-0540">Nuclease</keyword>
<dbReference type="PANTHER" id="PTHR24559:SF440">
    <property type="entry name" value="RIBONUCLEASE H"/>
    <property type="match status" value="1"/>
</dbReference>
<dbReference type="Gene3D" id="3.30.70.270">
    <property type="match status" value="2"/>
</dbReference>
<feature type="domain" description="Reverse transcriptase" evidence="11">
    <location>
        <begin position="438"/>
        <end position="485"/>
    </location>
</feature>
<dbReference type="Gene3D" id="2.40.70.10">
    <property type="entry name" value="Acid Proteases"/>
    <property type="match status" value="1"/>
</dbReference>
<organism evidence="13 14">
    <name type="scientific">Bionectria ochroleuca</name>
    <name type="common">Gliocladium roseum</name>
    <dbReference type="NCBI Taxonomy" id="29856"/>
    <lineage>
        <taxon>Eukaryota</taxon>
        <taxon>Fungi</taxon>
        <taxon>Dikarya</taxon>
        <taxon>Ascomycota</taxon>
        <taxon>Pezizomycotina</taxon>
        <taxon>Sordariomycetes</taxon>
        <taxon>Hypocreomycetidae</taxon>
        <taxon>Hypocreales</taxon>
        <taxon>Bionectriaceae</taxon>
        <taxon>Clonostachys</taxon>
    </lineage>
</organism>
<dbReference type="AlphaFoldDB" id="A0A8H7TTS6"/>
<reference evidence="13" key="1">
    <citation type="submission" date="2020-10" db="EMBL/GenBank/DDBJ databases">
        <title>High-Quality Genome Resource of Clonostachys rosea strain S41 by Oxford Nanopore Long-Read Sequencing.</title>
        <authorList>
            <person name="Wang H."/>
        </authorList>
    </citation>
    <scope>NUCLEOTIDE SEQUENCE</scope>
    <source>
        <strain evidence="13">S41</strain>
    </source>
</reference>
<evidence type="ECO:0000256" key="10">
    <source>
        <dbReference type="SAM" id="MobiDB-lite"/>
    </source>
</evidence>
<dbReference type="EMBL" id="JADCTT010000003">
    <property type="protein sequence ID" value="KAF9756108.1"/>
    <property type="molecule type" value="Genomic_DNA"/>
</dbReference>
<evidence type="ECO:0000259" key="11">
    <source>
        <dbReference type="Pfam" id="PF00078"/>
    </source>
</evidence>
<evidence type="ECO:0000259" key="12">
    <source>
        <dbReference type="Pfam" id="PF17917"/>
    </source>
</evidence>
<proteinExistence type="predicted"/>
<dbReference type="InterPro" id="IPR043128">
    <property type="entry name" value="Rev_trsase/Diguanyl_cyclase"/>
</dbReference>
<gene>
    <name evidence="13" type="ORF">IM811_011549</name>
</gene>
<dbReference type="EC" id="2.7.7.49" evidence="2"/>
<dbReference type="GO" id="GO:0003964">
    <property type="term" value="F:RNA-directed DNA polymerase activity"/>
    <property type="evidence" value="ECO:0007669"/>
    <property type="project" value="UniProtKB-KW"/>
</dbReference>
<dbReference type="InterPro" id="IPR043502">
    <property type="entry name" value="DNA/RNA_pol_sf"/>
</dbReference>
<keyword evidence="8" id="KW-0695">RNA-directed DNA polymerase</keyword>
<dbReference type="CDD" id="cd01647">
    <property type="entry name" value="RT_LTR"/>
    <property type="match status" value="1"/>
</dbReference>
<dbReference type="InterPro" id="IPR000477">
    <property type="entry name" value="RT_dom"/>
</dbReference>
<evidence type="ECO:0000256" key="9">
    <source>
        <dbReference type="ARBA" id="ARBA00023128"/>
    </source>
</evidence>
<dbReference type="PANTHER" id="PTHR24559">
    <property type="entry name" value="TRANSPOSON TY3-I GAG-POL POLYPROTEIN"/>
    <property type="match status" value="1"/>
</dbReference>
<feature type="region of interest" description="Disordered" evidence="10">
    <location>
        <begin position="88"/>
        <end position="108"/>
    </location>
</feature>
<dbReference type="InterPro" id="IPR021109">
    <property type="entry name" value="Peptidase_aspartic_dom_sf"/>
</dbReference>
<keyword evidence="7" id="KW-0378">Hydrolase</keyword>
<dbReference type="GO" id="GO:0016787">
    <property type="term" value="F:hydrolase activity"/>
    <property type="evidence" value="ECO:0007669"/>
    <property type="project" value="UniProtKB-KW"/>
</dbReference>
<accession>A0A8H7TTS6</accession>
<evidence type="ECO:0000256" key="8">
    <source>
        <dbReference type="ARBA" id="ARBA00022918"/>
    </source>
</evidence>
<protein>
    <recommendedName>
        <fullName evidence="2">RNA-directed DNA polymerase</fullName>
        <ecNumber evidence="2">2.7.7.49</ecNumber>
    </recommendedName>
</protein>
<feature type="domain" description="Reverse transcriptase RNase H-like" evidence="12">
    <location>
        <begin position="518"/>
        <end position="622"/>
    </location>
</feature>
<dbReference type="Pfam" id="PF00078">
    <property type="entry name" value="RVT_1"/>
    <property type="match status" value="1"/>
</dbReference>
<dbReference type="GO" id="GO:0004519">
    <property type="term" value="F:endonuclease activity"/>
    <property type="evidence" value="ECO:0007669"/>
    <property type="project" value="UniProtKB-KW"/>
</dbReference>
<evidence type="ECO:0000256" key="5">
    <source>
        <dbReference type="ARBA" id="ARBA00022722"/>
    </source>
</evidence>
<keyword evidence="6" id="KW-0255">Endonuclease</keyword>
<keyword evidence="9" id="KW-0496">Mitochondrion</keyword>
<dbReference type="InterPro" id="IPR053134">
    <property type="entry name" value="RNA-dir_DNA_polymerase"/>
</dbReference>
<comment type="caution">
    <text evidence="13">The sequence shown here is derived from an EMBL/GenBank/DDBJ whole genome shotgun (WGS) entry which is preliminary data.</text>
</comment>
<dbReference type="InterPro" id="IPR041373">
    <property type="entry name" value="RT_RNaseH"/>
</dbReference>
<sequence length="622" mass="72952">MCREPWCKVYKDEKLELWHDQKCAEDQATHACNGQIERCNDWRCRNYKHTKQEALELAIHGDDDMNAAKLHLQQHQQWEEELRRIREEGAPSPTSDGDSSDSGELGITSTDEKEWGAAYEELTAPTQTNEVEEWTKKFRQYLPKGVTQPNTLEELLSYVPINANWHKQLKERVNQRTLGAIEAGSSIHILTEIEIEGNRLTVFVDCGAQENYILPAVINRLRLPWRKKKETYAVANVEGSKFEYNNGIVDSETDYLTTKIQGKKFDVTYDLWNKESDAWHKYARARHLEEEERLKNIPEEYRIYDKLFKETLETGLPEHSQWDHEISIIEEGEPAFHKLYNLTEPQLQTLREYIDDMLAKGYIRLSTSSAGYPVMFITRKDRTPLPLITELRDRLWGKQWFIALDLKGAYNLIRIKEGDEWKTAFRMKFGLYEYLYLDIFVVVYLDDILIFSDDLETYKEHVHKVLKKLEDAKLLVEPEKSHFHIAAVKDWEIPKTDYGKIAAPLYDITKKGIEFQWDDKQEVELETDASDYAIGAQLGQRDDKGVLHPVAFFSKKLHGAELNYPIYDKEFMAIMCAFEEFEHYCLGTIYKVKVYTDHKNIQYFATTQQLNGRQIRYAEYLS</sequence>
<dbReference type="Gene3D" id="3.10.20.370">
    <property type="match status" value="1"/>
</dbReference>
<evidence type="ECO:0000313" key="14">
    <source>
        <dbReference type="Proteomes" id="UP000616885"/>
    </source>
</evidence>
<evidence type="ECO:0000256" key="7">
    <source>
        <dbReference type="ARBA" id="ARBA00022801"/>
    </source>
</evidence>
<dbReference type="GO" id="GO:0005739">
    <property type="term" value="C:mitochondrion"/>
    <property type="evidence" value="ECO:0007669"/>
    <property type="project" value="UniProtKB-SubCell"/>
</dbReference>